<name>A0A072PSV4_9EURO</name>
<keyword evidence="3" id="KW-0732">Signal</keyword>
<evidence type="ECO:0008006" key="6">
    <source>
        <dbReference type="Google" id="ProtNLM"/>
    </source>
</evidence>
<keyword evidence="5" id="KW-1185">Reference proteome</keyword>
<dbReference type="Proteomes" id="UP000027920">
    <property type="component" value="Unassembled WGS sequence"/>
</dbReference>
<dbReference type="VEuPathDB" id="FungiDB:A1O9_00775"/>
<dbReference type="AlphaFoldDB" id="A0A072PSV4"/>
<accession>A0A072PSV4</accession>
<proteinExistence type="predicted"/>
<evidence type="ECO:0000256" key="1">
    <source>
        <dbReference type="SAM" id="MobiDB-lite"/>
    </source>
</evidence>
<dbReference type="OrthoDB" id="4160919at2759"/>
<evidence type="ECO:0000313" key="5">
    <source>
        <dbReference type="Proteomes" id="UP000027920"/>
    </source>
</evidence>
<dbReference type="HOGENOM" id="CLU_767334_0_0_1"/>
<feature type="chain" id="PRO_5001683697" description="Mid2 domain-containing protein" evidence="3">
    <location>
        <begin position="23"/>
        <end position="361"/>
    </location>
</feature>
<gene>
    <name evidence="4" type="ORF">A1O9_00775</name>
</gene>
<evidence type="ECO:0000256" key="2">
    <source>
        <dbReference type="SAM" id="Phobius"/>
    </source>
</evidence>
<organism evidence="4 5">
    <name type="scientific">Exophiala aquamarina CBS 119918</name>
    <dbReference type="NCBI Taxonomy" id="1182545"/>
    <lineage>
        <taxon>Eukaryota</taxon>
        <taxon>Fungi</taxon>
        <taxon>Dikarya</taxon>
        <taxon>Ascomycota</taxon>
        <taxon>Pezizomycotina</taxon>
        <taxon>Eurotiomycetes</taxon>
        <taxon>Chaetothyriomycetidae</taxon>
        <taxon>Chaetothyriales</taxon>
        <taxon>Herpotrichiellaceae</taxon>
        <taxon>Exophiala</taxon>
    </lineage>
</organism>
<reference evidence="4 5" key="1">
    <citation type="submission" date="2013-03" db="EMBL/GenBank/DDBJ databases">
        <title>The Genome Sequence of Exophiala aquamarina CBS 119918.</title>
        <authorList>
            <consortium name="The Broad Institute Genomics Platform"/>
            <person name="Cuomo C."/>
            <person name="de Hoog S."/>
            <person name="Gorbushina A."/>
            <person name="Walker B."/>
            <person name="Young S.K."/>
            <person name="Zeng Q."/>
            <person name="Gargeya S."/>
            <person name="Fitzgerald M."/>
            <person name="Haas B."/>
            <person name="Abouelleil A."/>
            <person name="Allen A.W."/>
            <person name="Alvarado L."/>
            <person name="Arachchi H.M."/>
            <person name="Berlin A.M."/>
            <person name="Chapman S.B."/>
            <person name="Gainer-Dewar J."/>
            <person name="Goldberg J."/>
            <person name="Griggs A."/>
            <person name="Gujja S."/>
            <person name="Hansen M."/>
            <person name="Howarth C."/>
            <person name="Imamovic A."/>
            <person name="Ireland A."/>
            <person name="Larimer J."/>
            <person name="McCowan C."/>
            <person name="Murphy C."/>
            <person name="Pearson M."/>
            <person name="Poon T.W."/>
            <person name="Priest M."/>
            <person name="Roberts A."/>
            <person name="Saif S."/>
            <person name="Shea T."/>
            <person name="Sisk P."/>
            <person name="Sykes S."/>
            <person name="Wortman J."/>
            <person name="Nusbaum C."/>
            <person name="Birren B."/>
        </authorList>
    </citation>
    <scope>NUCLEOTIDE SEQUENCE [LARGE SCALE GENOMIC DNA]</scope>
    <source>
        <strain evidence="4 5">CBS 119918</strain>
    </source>
</reference>
<feature type="region of interest" description="Disordered" evidence="1">
    <location>
        <begin position="181"/>
        <end position="203"/>
    </location>
</feature>
<dbReference type="STRING" id="1182545.A0A072PSV4"/>
<keyword evidence="2" id="KW-0812">Transmembrane</keyword>
<dbReference type="RefSeq" id="XP_013265392.1">
    <property type="nucleotide sequence ID" value="XM_013409938.1"/>
</dbReference>
<sequence length="361" mass="36718">MGTISPCRAIWALLYILSLCNAQDTVPVATQPIVSAVTVSTVVPSLLTIYSVVTSTSTEPVAASIATITTVVGGTQTTLLSTVSGEANARPVVIQTITNTIISTVSVTTTEVIQSTIGSTTIFGATSGPQPTSDLVATTTVGSASGVIVTSGGGVGTGAFSTADPTTASLSVTGVTGVTTQDATPTFPSPSAGSSSAAHSSGGGLATGTKAGIAIGVILGVTALVVAGFLLGQRYSRRRSTDGHYVESLPDATVHEKDAFQAGRPYELTGSNRHPTEMSTGKMHPYSFATAETRSGSESVSGKSYEMPGCGVSPSYSPYNEPAELSALPQFDKKGDAPMYVGVPAHMSGSKRWSMKEYEKS</sequence>
<protein>
    <recommendedName>
        <fullName evidence="6">Mid2 domain-containing protein</fullName>
    </recommendedName>
</protein>
<evidence type="ECO:0000313" key="4">
    <source>
        <dbReference type="EMBL" id="KEF62802.1"/>
    </source>
</evidence>
<dbReference type="GeneID" id="25275726"/>
<keyword evidence="2" id="KW-1133">Transmembrane helix</keyword>
<comment type="caution">
    <text evidence="4">The sequence shown here is derived from an EMBL/GenBank/DDBJ whole genome shotgun (WGS) entry which is preliminary data.</text>
</comment>
<evidence type="ECO:0000256" key="3">
    <source>
        <dbReference type="SAM" id="SignalP"/>
    </source>
</evidence>
<dbReference type="EMBL" id="AMGV01000001">
    <property type="protein sequence ID" value="KEF62802.1"/>
    <property type="molecule type" value="Genomic_DNA"/>
</dbReference>
<feature type="signal peptide" evidence="3">
    <location>
        <begin position="1"/>
        <end position="22"/>
    </location>
</feature>
<feature type="transmembrane region" description="Helical" evidence="2">
    <location>
        <begin position="211"/>
        <end position="231"/>
    </location>
</feature>
<feature type="compositionally biased region" description="Low complexity" evidence="1">
    <location>
        <begin position="181"/>
        <end position="200"/>
    </location>
</feature>
<keyword evidence="2" id="KW-0472">Membrane</keyword>